<gene>
    <name evidence="3" type="ORF">LC_TR3338_c0_g1_i1_g.12833</name>
</gene>
<dbReference type="InterPro" id="IPR036047">
    <property type="entry name" value="F-box-like_dom_sf"/>
</dbReference>
<dbReference type="PANTHER" id="PTHR32278:SF70">
    <property type="entry name" value="F-BOX DOMAIN-CONTAINING PROTEIN"/>
    <property type="match status" value="1"/>
</dbReference>
<evidence type="ECO:0000313" key="3">
    <source>
        <dbReference type="EMBL" id="JAU31135.1"/>
    </source>
</evidence>
<feature type="domain" description="F-box" evidence="2">
    <location>
        <begin position="62"/>
        <end position="108"/>
    </location>
</feature>
<feature type="compositionally biased region" description="Basic and acidic residues" evidence="1">
    <location>
        <begin position="1"/>
        <end position="23"/>
    </location>
</feature>
<dbReference type="InterPro" id="IPR025886">
    <property type="entry name" value="PP2-like"/>
</dbReference>
<dbReference type="FunFam" id="1.20.1280.50:FF:000112">
    <property type="entry name" value="F-box protein PP2-B1"/>
    <property type="match status" value="1"/>
</dbReference>
<evidence type="ECO:0000256" key="1">
    <source>
        <dbReference type="SAM" id="MobiDB-lite"/>
    </source>
</evidence>
<feature type="region of interest" description="Disordered" evidence="1">
    <location>
        <begin position="1"/>
        <end position="59"/>
    </location>
</feature>
<dbReference type="Pfam" id="PF14299">
    <property type="entry name" value="PP2"/>
    <property type="match status" value="1"/>
</dbReference>
<dbReference type="PANTHER" id="PTHR32278">
    <property type="entry name" value="F-BOX DOMAIN-CONTAINING PROTEIN"/>
    <property type="match status" value="1"/>
</dbReference>
<dbReference type="Pfam" id="PF00646">
    <property type="entry name" value="F-box"/>
    <property type="match status" value="1"/>
</dbReference>
<dbReference type="SMART" id="SM00256">
    <property type="entry name" value="FBOX"/>
    <property type="match status" value="1"/>
</dbReference>
<dbReference type="CDD" id="cd22162">
    <property type="entry name" value="F-box_AtSKIP3-like"/>
    <property type="match status" value="1"/>
</dbReference>
<evidence type="ECO:0000259" key="2">
    <source>
        <dbReference type="PROSITE" id="PS50181"/>
    </source>
</evidence>
<dbReference type="PROSITE" id="PS50181">
    <property type="entry name" value="FBOX"/>
    <property type="match status" value="1"/>
</dbReference>
<dbReference type="InterPro" id="IPR001810">
    <property type="entry name" value="F-box_dom"/>
</dbReference>
<reference evidence="3" key="1">
    <citation type="submission" date="2016-07" db="EMBL/GenBank/DDBJ databases">
        <title>De novo transcriptome assembly of four accessions of the metal hyperaccumulator plant Noccaea caerulescens.</title>
        <authorList>
            <person name="Blande D."/>
            <person name="Halimaa P."/>
            <person name="Tervahauta A.I."/>
            <person name="Aarts M.G."/>
            <person name="Karenlampi S.O."/>
        </authorList>
    </citation>
    <scope>NUCLEOTIDE SEQUENCE</scope>
</reference>
<proteinExistence type="predicted"/>
<protein>
    <submittedName>
        <fullName evidence="3">Putative F-box protein PP2-B6</fullName>
    </submittedName>
</protein>
<dbReference type="SUPFAM" id="SSF81383">
    <property type="entry name" value="F-box domain"/>
    <property type="match status" value="1"/>
</dbReference>
<dbReference type="Gene3D" id="1.20.1280.50">
    <property type="match status" value="1"/>
</dbReference>
<organism evidence="3">
    <name type="scientific">Noccaea caerulescens</name>
    <name type="common">Alpine penny-cress</name>
    <name type="synonym">Thlaspi caerulescens</name>
    <dbReference type="NCBI Taxonomy" id="107243"/>
    <lineage>
        <taxon>Eukaryota</taxon>
        <taxon>Viridiplantae</taxon>
        <taxon>Streptophyta</taxon>
        <taxon>Embryophyta</taxon>
        <taxon>Tracheophyta</taxon>
        <taxon>Spermatophyta</taxon>
        <taxon>Magnoliopsida</taxon>
        <taxon>eudicotyledons</taxon>
        <taxon>Gunneridae</taxon>
        <taxon>Pentapetalae</taxon>
        <taxon>rosids</taxon>
        <taxon>malvids</taxon>
        <taxon>Brassicales</taxon>
        <taxon>Brassicaceae</taxon>
        <taxon>Coluteocarpeae</taxon>
        <taxon>Noccaea</taxon>
    </lineage>
</organism>
<accession>A0A1J3EI48</accession>
<name>A0A1J3EI48_NOCCA</name>
<dbReference type="AlphaFoldDB" id="A0A1J3EI48"/>
<dbReference type="EMBL" id="GEVK01021697">
    <property type="protein sequence ID" value="JAU31135.1"/>
    <property type="molecule type" value="Transcribed_RNA"/>
</dbReference>
<sequence length="326" mass="36811">MKKDHKTEQEMGQKHGADSRGKEVSGSPVGPKNGVDSKDKGKEVSGSSMGQRPIGGEIVTGPSPFDNLPEDCVSNIISFTSPRDACVSCSVSKTFESAVQSDSVWEKFLPPDYTCLAPRSRVFSSKKELYFALCDHFLIEDGKKSFWLEKASGKKCVMLAARQLWITWGKSPEYWRWISMSESRFEEVAELLNVCAFEMGGNMNTRYLSPGTHYSAYVVYKLRNRRYGLRDLPVQVGVGFKGQEMPKNFICFDESNYEDKPWPKKELMKSEKREDGWIEAEIGDFFNEGGFTGFDEIDVSIVDITSGNWKCGVIIQGIEFRPKNNR</sequence>